<evidence type="ECO:0000313" key="3">
    <source>
        <dbReference type="Proteomes" id="UP001144205"/>
    </source>
</evidence>
<organism evidence="2 3">
    <name type="scientific">Sinisalibacter aestuarii</name>
    <dbReference type="NCBI Taxonomy" id="2949426"/>
    <lineage>
        <taxon>Bacteria</taxon>
        <taxon>Pseudomonadati</taxon>
        <taxon>Pseudomonadota</taxon>
        <taxon>Alphaproteobacteria</taxon>
        <taxon>Rhodobacterales</taxon>
        <taxon>Roseobacteraceae</taxon>
        <taxon>Sinisalibacter</taxon>
    </lineage>
</organism>
<feature type="signal peptide" evidence="1">
    <location>
        <begin position="1"/>
        <end position="19"/>
    </location>
</feature>
<gene>
    <name evidence="2" type="ORF">STA1M1_28650</name>
</gene>
<proteinExistence type="predicted"/>
<dbReference type="Gene3D" id="1.20.90.10">
    <property type="entry name" value="Phospholipase A2 domain"/>
    <property type="match status" value="1"/>
</dbReference>
<comment type="caution">
    <text evidence="2">The sequence shown here is derived from an EMBL/GenBank/DDBJ whole genome shotgun (WGS) entry which is preliminary data.</text>
</comment>
<reference evidence="2" key="1">
    <citation type="journal article" date="2023" name="Int. J. Syst. Evol. Microbiol.">
        <title>Sinisalibacter aestuarii sp. nov., isolated from estuarine sediment of the Arakawa River.</title>
        <authorList>
            <person name="Arafat S.T."/>
            <person name="Hirano S."/>
            <person name="Sato A."/>
            <person name="Takeuchi K."/>
            <person name="Yasuda T."/>
            <person name="Terahara T."/>
            <person name="Hamada M."/>
            <person name="Kobayashi T."/>
        </authorList>
    </citation>
    <scope>NUCLEOTIDE SEQUENCE</scope>
    <source>
        <strain evidence="2">B-399</strain>
    </source>
</reference>
<accession>A0ABQ5LVI7</accession>
<protein>
    <recommendedName>
        <fullName evidence="4">Phospholipase A2 domain-containing protein</fullName>
    </recommendedName>
</protein>
<evidence type="ECO:0008006" key="4">
    <source>
        <dbReference type="Google" id="ProtNLM"/>
    </source>
</evidence>
<dbReference type="InterPro" id="IPR036444">
    <property type="entry name" value="PLipase_A2_dom_sf"/>
</dbReference>
<keyword evidence="3" id="KW-1185">Reference proteome</keyword>
<feature type="chain" id="PRO_5047008284" description="Phospholipase A2 domain-containing protein" evidence="1">
    <location>
        <begin position="20"/>
        <end position="147"/>
    </location>
</feature>
<evidence type="ECO:0000256" key="1">
    <source>
        <dbReference type="SAM" id="SignalP"/>
    </source>
</evidence>
<keyword evidence="1" id="KW-0732">Signal</keyword>
<dbReference type="SUPFAM" id="SSF48619">
    <property type="entry name" value="Phospholipase A2, PLA2"/>
    <property type="match status" value="1"/>
</dbReference>
<name>A0ABQ5LVI7_9RHOB</name>
<evidence type="ECO:0000313" key="2">
    <source>
        <dbReference type="EMBL" id="GKY88996.1"/>
    </source>
</evidence>
<dbReference type="RefSeq" id="WP_281843036.1">
    <property type="nucleotide sequence ID" value="NZ_BROH01000009.1"/>
</dbReference>
<sequence>MIRIAAFLLAVSTAAPAVAQEMAFPVHGNWCGPYHGSGPILDALDDACFRHDFCASQNGLFNCGCDLAFMTELRERPWPNPALAEKARAVYEAIALAPCTDSEGQRSKMNLAAADWAAGVASGREPPWAILDRLGALMAEGVARSGE</sequence>
<dbReference type="Proteomes" id="UP001144205">
    <property type="component" value="Unassembled WGS sequence"/>
</dbReference>
<dbReference type="EMBL" id="BROH01000009">
    <property type="protein sequence ID" value="GKY88996.1"/>
    <property type="molecule type" value="Genomic_DNA"/>
</dbReference>